<dbReference type="Pfam" id="PF00149">
    <property type="entry name" value="Metallophos"/>
    <property type="match status" value="1"/>
</dbReference>
<dbReference type="GO" id="GO:0009245">
    <property type="term" value="P:lipid A biosynthetic process"/>
    <property type="evidence" value="ECO:0007669"/>
    <property type="project" value="TreeGrafter"/>
</dbReference>
<proteinExistence type="predicted"/>
<dbReference type="SUPFAM" id="SSF56300">
    <property type="entry name" value="Metallo-dependent phosphatases"/>
    <property type="match status" value="1"/>
</dbReference>
<dbReference type="GO" id="GO:0046872">
    <property type="term" value="F:metal ion binding"/>
    <property type="evidence" value="ECO:0007669"/>
    <property type="project" value="UniProtKB-KW"/>
</dbReference>
<evidence type="ECO:0000256" key="4">
    <source>
        <dbReference type="ARBA" id="ARBA00023136"/>
    </source>
</evidence>
<accession>A0A6J7X9D2</accession>
<keyword evidence="5" id="KW-0464">Manganese</keyword>
<dbReference type="InterPro" id="IPR029052">
    <property type="entry name" value="Metallo-depent_PP-like"/>
</dbReference>
<dbReference type="EMBL" id="LR798360">
    <property type="protein sequence ID" value="CAB5226523.1"/>
    <property type="molecule type" value="Genomic_DNA"/>
</dbReference>
<dbReference type="PANTHER" id="PTHR34990">
    <property type="entry name" value="UDP-2,3-DIACYLGLUCOSAMINE HYDROLASE-RELATED"/>
    <property type="match status" value="1"/>
</dbReference>
<dbReference type="Gene3D" id="3.60.21.10">
    <property type="match status" value="1"/>
</dbReference>
<dbReference type="InterPro" id="IPR004843">
    <property type="entry name" value="Calcineurin-like_PHP"/>
</dbReference>
<keyword evidence="3" id="KW-0479">Metal-binding</keyword>
<protein>
    <submittedName>
        <fullName evidence="7">MPP_YbbF-LpxH domain containing protein</fullName>
    </submittedName>
</protein>
<gene>
    <name evidence="7" type="ORF">UFOVP760_296</name>
</gene>
<dbReference type="GO" id="GO:0016020">
    <property type="term" value="C:membrane"/>
    <property type="evidence" value="ECO:0007669"/>
    <property type="project" value="GOC"/>
</dbReference>
<organism evidence="7">
    <name type="scientific">uncultured Caudovirales phage</name>
    <dbReference type="NCBI Taxonomy" id="2100421"/>
    <lineage>
        <taxon>Viruses</taxon>
        <taxon>Duplodnaviria</taxon>
        <taxon>Heunggongvirae</taxon>
        <taxon>Uroviricota</taxon>
        <taxon>Caudoviricetes</taxon>
        <taxon>Peduoviridae</taxon>
        <taxon>Maltschvirus</taxon>
        <taxon>Maltschvirus maltsch</taxon>
    </lineage>
</organism>
<evidence type="ECO:0000256" key="2">
    <source>
        <dbReference type="ARBA" id="ARBA00022519"/>
    </source>
</evidence>
<feature type="domain" description="Calcineurin-like phosphoesterase" evidence="6">
    <location>
        <begin position="5"/>
        <end position="183"/>
    </location>
</feature>
<keyword evidence="2" id="KW-0997">Cell inner membrane</keyword>
<evidence type="ECO:0000259" key="6">
    <source>
        <dbReference type="Pfam" id="PF00149"/>
    </source>
</evidence>
<keyword evidence="4" id="KW-0472">Membrane</keyword>
<name>A0A6J7X9D2_9CAUD</name>
<keyword evidence="1" id="KW-1003">Cell membrane</keyword>
<dbReference type="GO" id="GO:0008758">
    <property type="term" value="F:UDP-2,3-diacylglucosamine hydrolase activity"/>
    <property type="evidence" value="ECO:0007669"/>
    <property type="project" value="TreeGrafter"/>
</dbReference>
<evidence type="ECO:0000256" key="3">
    <source>
        <dbReference type="ARBA" id="ARBA00022723"/>
    </source>
</evidence>
<dbReference type="InterPro" id="IPR043461">
    <property type="entry name" value="LpxH-like"/>
</dbReference>
<evidence type="ECO:0000256" key="5">
    <source>
        <dbReference type="ARBA" id="ARBA00023211"/>
    </source>
</evidence>
<evidence type="ECO:0000256" key="1">
    <source>
        <dbReference type="ARBA" id="ARBA00022475"/>
    </source>
</evidence>
<sequence>MTDNILVISDVHLGSPVSRVKSLAKVLKSEKYDHLIVNGDLFDNKNIHRYKKHHWKILALIRKIAKKKEVTLIKGNHDINSTFLIKVLGLEFVDKYELTINNKKFLFIHFHQFDSFIKKYPIITHIAESIYYFFQSIDRSKKFSRWLKRTSKVFLNVKVKIRNKALDYIKDKDYDAIVGGHIHFAESFKCSESGKEYHNSGSFCDEPCHYLLIDKEGNVTLKEI</sequence>
<dbReference type="CDD" id="cd07398">
    <property type="entry name" value="MPP_YbbF-LpxH"/>
    <property type="match status" value="1"/>
</dbReference>
<evidence type="ECO:0000313" key="7">
    <source>
        <dbReference type="EMBL" id="CAB5226523.1"/>
    </source>
</evidence>
<reference evidence="7" key="1">
    <citation type="submission" date="2020-05" db="EMBL/GenBank/DDBJ databases">
        <authorList>
            <person name="Chiriac C."/>
            <person name="Salcher M."/>
            <person name="Ghai R."/>
            <person name="Kavagutti S V."/>
        </authorList>
    </citation>
    <scope>NUCLEOTIDE SEQUENCE</scope>
</reference>